<keyword evidence="3" id="KW-1185">Reference proteome</keyword>
<dbReference type="GeneID" id="19463014"/>
<reference evidence="2 3" key="1">
    <citation type="journal article" date="2013" name="BMC Genomics">
        <title>Genomics-driven discovery of the pneumocandin biosynthetic gene cluster in the fungus Glarea lozoyensis.</title>
        <authorList>
            <person name="Chen L."/>
            <person name="Yue Q."/>
            <person name="Zhang X."/>
            <person name="Xiang M."/>
            <person name="Wang C."/>
            <person name="Li S."/>
            <person name="Che Y."/>
            <person name="Ortiz-Lopez F.J."/>
            <person name="Bills G.F."/>
            <person name="Liu X."/>
            <person name="An Z."/>
        </authorList>
    </citation>
    <scope>NUCLEOTIDE SEQUENCE [LARGE SCALE GENOMIC DNA]</scope>
    <source>
        <strain evidence="3">ATCC 20868 / MF5171</strain>
    </source>
</reference>
<dbReference type="Pfam" id="PF20219">
    <property type="entry name" value="DUF6579"/>
    <property type="match status" value="1"/>
</dbReference>
<dbReference type="KEGG" id="glz:GLAREA_03959"/>
<dbReference type="eggNOG" id="ENOG502SQW0">
    <property type="taxonomic scope" value="Eukaryota"/>
</dbReference>
<feature type="transmembrane region" description="Helical" evidence="1">
    <location>
        <begin position="55"/>
        <end position="80"/>
    </location>
</feature>
<protein>
    <submittedName>
        <fullName evidence="2">Uncharacterized protein</fullName>
    </submittedName>
</protein>
<keyword evidence="1" id="KW-0472">Membrane</keyword>
<dbReference type="Proteomes" id="UP000016922">
    <property type="component" value="Unassembled WGS sequence"/>
</dbReference>
<evidence type="ECO:0000313" key="3">
    <source>
        <dbReference type="Proteomes" id="UP000016922"/>
    </source>
</evidence>
<keyword evidence="1" id="KW-0812">Transmembrane</keyword>
<dbReference type="HOGENOM" id="CLU_983477_0_0_1"/>
<evidence type="ECO:0000313" key="2">
    <source>
        <dbReference type="EMBL" id="EPE30992.1"/>
    </source>
</evidence>
<dbReference type="EMBL" id="KE145363">
    <property type="protein sequence ID" value="EPE30992.1"/>
    <property type="molecule type" value="Genomic_DNA"/>
</dbReference>
<dbReference type="STRING" id="1116229.S3CXC3"/>
<dbReference type="AlphaFoldDB" id="S3CXC3"/>
<dbReference type="InterPro" id="IPR046486">
    <property type="entry name" value="DUF6579"/>
</dbReference>
<dbReference type="OrthoDB" id="3852249at2759"/>
<name>S3CXC3_GLAL2</name>
<dbReference type="RefSeq" id="XP_008082403.1">
    <property type="nucleotide sequence ID" value="XM_008084212.1"/>
</dbReference>
<sequence>MGSSILGPKADSGLASITKIYELLTMGSSILGPKADGGLASITKIYELLTSPASAIAAILISFTLVALLICAVCLTAGGVQTLHHLEKLRLETYDKLQKVAETNETIISQHYQNFFAQHVYDFAVAKIRADREKRSVSESWGFFADHFLIYHPRTDWYASFETLLEQAPPVPNIVRKTHDLKSLRMYIEQTRKKISKEATIHILMPSAHEYRIPDSFTLDHALYPIVFEGELGCSSQPYVWVNMPDVKDTCFHHVGRLPPQRKSRERAAKAVGIKRT</sequence>
<organism evidence="2 3">
    <name type="scientific">Glarea lozoyensis (strain ATCC 20868 / MF5171)</name>
    <dbReference type="NCBI Taxonomy" id="1116229"/>
    <lineage>
        <taxon>Eukaryota</taxon>
        <taxon>Fungi</taxon>
        <taxon>Dikarya</taxon>
        <taxon>Ascomycota</taxon>
        <taxon>Pezizomycotina</taxon>
        <taxon>Leotiomycetes</taxon>
        <taxon>Helotiales</taxon>
        <taxon>Helotiaceae</taxon>
        <taxon>Glarea</taxon>
    </lineage>
</organism>
<accession>S3CXC3</accession>
<gene>
    <name evidence="2" type="ORF">GLAREA_03959</name>
</gene>
<evidence type="ECO:0000256" key="1">
    <source>
        <dbReference type="SAM" id="Phobius"/>
    </source>
</evidence>
<proteinExistence type="predicted"/>
<keyword evidence="1" id="KW-1133">Transmembrane helix</keyword>